<dbReference type="Gene3D" id="1.10.10.790">
    <property type="entry name" value="Surp module"/>
    <property type="match status" value="1"/>
</dbReference>
<dbReference type="GO" id="GO:0005666">
    <property type="term" value="C:RNA polymerase III complex"/>
    <property type="evidence" value="ECO:0007669"/>
    <property type="project" value="TreeGrafter"/>
</dbReference>
<evidence type="ECO:0000313" key="4">
    <source>
        <dbReference type="Proteomes" id="UP001166286"/>
    </source>
</evidence>
<feature type="compositionally biased region" description="Polar residues" evidence="1">
    <location>
        <begin position="50"/>
        <end position="59"/>
    </location>
</feature>
<keyword evidence="4" id="KW-1185">Reference proteome</keyword>
<feature type="region of interest" description="Disordered" evidence="1">
    <location>
        <begin position="461"/>
        <end position="511"/>
    </location>
</feature>
<feature type="domain" description="SURP motif" evidence="2">
    <location>
        <begin position="547"/>
        <end position="580"/>
    </location>
</feature>
<accession>A0AA39V1J7</accession>
<feature type="compositionally biased region" description="Acidic residues" evidence="1">
    <location>
        <begin position="484"/>
        <end position="501"/>
    </location>
</feature>
<reference evidence="3" key="1">
    <citation type="submission" date="2023-03" db="EMBL/GenBank/DDBJ databases">
        <title>Complete genome of Cladonia borealis.</title>
        <authorList>
            <person name="Park H."/>
        </authorList>
    </citation>
    <scope>NUCLEOTIDE SEQUENCE</scope>
    <source>
        <strain evidence="3">ANT050790</strain>
    </source>
</reference>
<dbReference type="InterPro" id="IPR006886">
    <property type="entry name" value="RNA_pol_III_Rpc5"/>
</dbReference>
<dbReference type="GO" id="GO:0003723">
    <property type="term" value="F:RNA binding"/>
    <property type="evidence" value="ECO:0007669"/>
    <property type="project" value="InterPro"/>
</dbReference>
<dbReference type="Pfam" id="PF01805">
    <property type="entry name" value="Surp"/>
    <property type="match status" value="1"/>
</dbReference>
<dbReference type="EMBL" id="JAFEKC020000011">
    <property type="protein sequence ID" value="KAK0512172.1"/>
    <property type="molecule type" value="Genomic_DNA"/>
</dbReference>
<comment type="caution">
    <text evidence="3">The sequence shown here is derived from an EMBL/GenBank/DDBJ whole genome shotgun (WGS) entry which is preliminary data.</text>
</comment>
<protein>
    <recommendedName>
        <fullName evidence="2">SURP motif domain-containing protein</fullName>
    </recommendedName>
</protein>
<evidence type="ECO:0000259" key="2">
    <source>
        <dbReference type="Pfam" id="PF01805"/>
    </source>
</evidence>
<dbReference type="AlphaFoldDB" id="A0AA39V1J7"/>
<dbReference type="SUPFAM" id="SSF109905">
    <property type="entry name" value="Surp module (SWAP domain)"/>
    <property type="match status" value="1"/>
</dbReference>
<dbReference type="GO" id="GO:0042797">
    <property type="term" value="P:tRNA transcription by RNA polymerase III"/>
    <property type="evidence" value="ECO:0007669"/>
    <property type="project" value="TreeGrafter"/>
</dbReference>
<evidence type="ECO:0000256" key="1">
    <source>
        <dbReference type="SAM" id="MobiDB-lite"/>
    </source>
</evidence>
<dbReference type="GO" id="GO:0006396">
    <property type="term" value="P:RNA processing"/>
    <property type="evidence" value="ECO:0007669"/>
    <property type="project" value="InterPro"/>
</dbReference>
<dbReference type="Pfam" id="PF04801">
    <property type="entry name" value="RPC5"/>
    <property type="match status" value="1"/>
</dbReference>
<gene>
    <name evidence="3" type="ORF">JMJ35_005300</name>
</gene>
<dbReference type="InterPro" id="IPR035967">
    <property type="entry name" value="SWAP/Surp_sf"/>
</dbReference>
<organism evidence="3 4">
    <name type="scientific">Cladonia borealis</name>
    <dbReference type="NCBI Taxonomy" id="184061"/>
    <lineage>
        <taxon>Eukaryota</taxon>
        <taxon>Fungi</taxon>
        <taxon>Dikarya</taxon>
        <taxon>Ascomycota</taxon>
        <taxon>Pezizomycotina</taxon>
        <taxon>Lecanoromycetes</taxon>
        <taxon>OSLEUM clade</taxon>
        <taxon>Lecanoromycetidae</taxon>
        <taxon>Lecanorales</taxon>
        <taxon>Lecanorineae</taxon>
        <taxon>Cladoniaceae</taxon>
        <taxon>Cladonia</taxon>
    </lineage>
</organism>
<dbReference type="PANTHER" id="PTHR12069:SF0">
    <property type="entry name" value="DNA-DIRECTED RNA POLYMERASE III SUBUNIT RPC5"/>
    <property type="match status" value="1"/>
</dbReference>
<evidence type="ECO:0000313" key="3">
    <source>
        <dbReference type="EMBL" id="KAK0512172.1"/>
    </source>
</evidence>
<name>A0AA39V1J7_9LECA</name>
<feature type="region of interest" description="Disordered" evidence="1">
    <location>
        <begin position="1"/>
        <end position="82"/>
    </location>
</feature>
<dbReference type="InterPro" id="IPR000061">
    <property type="entry name" value="Surp"/>
</dbReference>
<sequence>MVRKKIKEVSANIKDDRAASIAFRESTPAEQSTPEPASSKSQPETPPFPSNSCNENKSQLKSERHRRTRVIGGLTQSLPDNENDISVVEAEDHLSQQASSPGPNEHSIILGEQFIAGTQAEYLQKWKKAGWSSDDSASAKFDAHVKKMQGDNRLGPILKQYRLFINPTKMRTMLVQYPNRELGQEYREANGQKPLELRVKPKCGVVEVDIPLNIHVNFDKAKGIEYGQAMRNSRHLQQGGSYGLAGGLGVGPRLSAKDIRRAPMPEGPSKEKLLENFDDANNKGHVMNKITLGGRIVPFKDGSPMYMHVTFKGDICTFTRIDAIVQLRPQFDHVDALRDLEKLSAAHGDRTAEDTVADDADEGEAKAVNVAVKSAENLEESDLYGGMSATNKLLKAIRDEPWQKLKWIDQDDPESFDVFDENLVYQDPVNAPRLISEMTNEQYLDALSCPRIDPVKQGAKIMGNDDASMTTGATGTDVEQSSSEVEDETSEDDGKEPDLLEDANLAPGVIRPTTRRAQARVEAIARRLVIANTNLDHAQKNVAIRQMEGRMQKLFKNNPEFKFLFPDDPYNPYYKWRIAENRANRGVDPRFDLTEFGRRAKSSRLVAETSTE</sequence>
<feature type="compositionally biased region" description="Polar residues" evidence="1">
    <location>
        <begin position="28"/>
        <end position="43"/>
    </location>
</feature>
<dbReference type="PANTHER" id="PTHR12069">
    <property type="entry name" value="DNA-DIRECTED RNA POLYMERASES III 80 KDA POLYPEPTIDE RNA POLYMERASE III SUBUNIT 5"/>
    <property type="match status" value="1"/>
</dbReference>
<proteinExistence type="predicted"/>
<dbReference type="Proteomes" id="UP001166286">
    <property type="component" value="Unassembled WGS sequence"/>
</dbReference>